<comment type="caution">
    <text evidence="2">The sequence shown here is derived from an EMBL/GenBank/DDBJ whole genome shotgun (WGS) entry which is preliminary data.</text>
</comment>
<keyword evidence="1" id="KW-0732">Signal</keyword>
<evidence type="ECO:0000313" key="2">
    <source>
        <dbReference type="EMBL" id="GAA2113737.1"/>
    </source>
</evidence>
<name>A0ABN2XLP0_9ACTN</name>
<protein>
    <recommendedName>
        <fullName evidence="4">Secreted protein</fullName>
    </recommendedName>
</protein>
<gene>
    <name evidence="2" type="ORF">GCM10009843_01720</name>
</gene>
<evidence type="ECO:0008006" key="4">
    <source>
        <dbReference type="Google" id="ProtNLM"/>
    </source>
</evidence>
<reference evidence="2 3" key="1">
    <citation type="journal article" date="2019" name="Int. J. Syst. Evol. Microbiol.">
        <title>The Global Catalogue of Microorganisms (GCM) 10K type strain sequencing project: providing services to taxonomists for standard genome sequencing and annotation.</title>
        <authorList>
            <consortium name="The Broad Institute Genomics Platform"/>
            <consortium name="The Broad Institute Genome Sequencing Center for Infectious Disease"/>
            <person name="Wu L."/>
            <person name="Ma J."/>
        </authorList>
    </citation>
    <scope>NUCLEOTIDE SEQUENCE [LARGE SCALE GENOMIC DNA]</scope>
    <source>
        <strain evidence="2 3">JCM 16021</strain>
    </source>
</reference>
<feature type="chain" id="PRO_5047434092" description="Secreted protein" evidence="1">
    <location>
        <begin position="31"/>
        <end position="128"/>
    </location>
</feature>
<evidence type="ECO:0000313" key="3">
    <source>
        <dbReference type="Proteomes" id="UP001500575"/>
    </source>
</evidence>
<dbReference type="Proteomes" id="UP001500575">
    <property type="component" value="Unassembled WGS sequence"/>
</dbReference>
<feature type="signal peptide" evidence="1">
    <location>
        <begin position="1"/>
        <end position="30"/>
    </location>
</feature>
<keyword evidence="3" id="KW-1185">Reference proteome</keyword>
<organism evidence="2 3">
    <name type="scientific">Nocardioides bigeumensis</name>
    <dbReference type="NCBI Taxonomy" id="433657"/>
    <lineage>
        <taxon>Bacteria</taxon>
        <taxon>Bacillati</taxon>
        <taxon>Actinomycetota</taxon>
        <taxon>Actinomycetes</taxon>
        <taxon>Propionibacteriales</taxon>
        <taxon>Nocardioidaceae</taxon>
        <taxon>Nocardioides</taxon>
    </lineage>
</organism>
<proteinExistence type="predicted"/>
<accession>A0ABN2XLP0</accession>
<evidence type="ECO:0000256" key="1">
    <source>
        <dbReference type="SAM" id="SignalP"/>
    </source>
</evidence>
<dbReference type="RefSeq" id="WP_344301605.1">
    <property type="nucleotide sequence ID" value="NZ_BAAAQQ010000001.1"/>
</dbReference>
<dbReference type="EMBL" id="BAAAQQ010000001">
    <property type="protein sequence ID" value="GAA2113737.1"/>
    <property type="molecule type" value="Genomic_DNA"/>
</dbReference>
<sequence>MNFRRITATTAVATLVAVPTAVLVAAPAHADSERQVACAGGRLELSIDREGNGWEVDAGVDNVAAGQKWRLVVKHDGNRAFKGVRTTDNEGDADIDRWRKDTAGKDTFSVKAVRLSDGTTCRVGVTVG</sequence>